<dbReference type="InterPro" id="IPR007730">
    <property type="entry name" value="SPOR-like_dom"/>
</dbReference>
<dbReference type="Proteomes" id="UP000697998">
    <property type="component" value="Unassembled WGS sequence"/>
</dbReference>
<keyword evidence="2" id="KW-0812">Transmembrane</keyword>
<dbReference type="SUPFAM" id="SSF110997">
    <property type="entry name" value="Sporulation related repeat"/>
    <property type="match status" value="1"/>
</dbReference>
<dbReference type="GO" id="GO:0042834">
    <property type="term" value="F:peptidoglycan binding"/>
    <property type="evidence" value="ECO:0007669"/>
    <property type="project" value="InterPro"/>
</dbReference>
<accession>A0A935Q0J2</accession>
<evidence type="ECO:0000256" key="1">
    <source>
        <dbReference type="SAM" id="MobiDB-lite"/>
    </source>
</evidence>
<name>A0A935Q0J2_9PROT</name>
<dbReference type="InterPro" id="IPR036680">
    <property type="entry name" value="SPOR-like_sf"/>
</dbReference>
<reference evidence="4 5" key="1">
    <citation type="submission" date="2020-10" db="EMBL/GenBank/DDBJ databases">
        <title>Connecting structure to function with the recovery of over 1000 high-quality activated sludge metagenome-assembled genomes encoding full-length rRNA genes using long-read sequencing.</title>
        <authorList>
            <person name="Singleton C.M."/>
            <person name="Petriglieri F."/>
            <person name="Kristensen J.M."/>
            <person name="Kirkegaard R.H."/>
            <person name="Michaelsen T.Y."/>
            <person name="Andersen M.H."/>
            <person name="Karst S.M."/>
            <person name="Dueholm M.S."/>
            <person name="Nielsen P.H."/>
            <person name="Albertsen M."/>
        </authorList>
    </citation>
    <scope>NUCLEOTIDE SEQUENCE [LARGE SCALE GENOMIC DNA]</scope>
    <source>
        <strain evidence="4">EsbW_18-Q3-R4-48_BATAC.285</strain>
    </source>
</reference>
<feature type="domain" description="SPOR" evidence="3">
    <location>
        <begin position="156"/>
        <end position="212"/>
    </location>
</feature>
<dbReference type="AlphaFoldDB" id="A0A935Q0J2"/>
<gene>
    <name evidence="4" type="ORF">IPJ27_19660</name>
</gene>
<organism evidence="4 5">
    <name type="scientific">Candidatus Accumulibacter proximus</name>
    <dbReference type="NCBI Taxonomy" id="2954385"/>
    <lineage>
        <taxon>Bacteria</taxon>
        <taxon>Pseudomonadati</taxon>
        <taxon>Pseudomonadota</taxon>
        <taxon>Betaproteobacteria</taxon>
        <taxon>Candidatus Accumulibacter</taxon>
    </lineage>
</organism>
<protein>
    <submittedName>
        <fullName evidence="4">SPOR domain-containing protein</fullName>
    </submittedName>
</protein>
<feature type="region of interest" description="Disordered" evidence="1">
    <location>
        <begin position="122"/>
        <end position="144"/>
    </location>
</feature>
<dbReference type="Pfam" id="PF05036">
    <property type="entry name" value="SPOR"/>
    <property type="match status" value="1"/>
</dbReference>
<evidence type="ECO:0000313" key="5">
    <source>
        <dbReference type="Proteomes" id="UP000697998"/>
    </source>
</evidence>
<evidence type="ECO:0000259" key="3">
    <source>
        <dbReference type="Pfam" id="PF05036"/>
    </source>
</evidence>
<dbReference type="Gene3D" id="3.30.70.1070">
    <property type="entry name" value="Sporulation related repeat"/>
    <property type="match status" value="1"/>
</dbReference>
<comment type="caution">
    <text evidence="4">The sequence shown here is derived from an EMBL/GenBank/DDBJ whole genome shotgun (WGS) entry which is preliminary data.</text>
</comment>
<feature type="transmembrane region" description="Helical" evidence="2">
    <location>
        <begin position="40"/>
        <end position="59"/>
    </location>
</feature>
<keyword evidence="2" id="KW-0472">Membrane</keyword>
<proteinExistence type="predicted"/>
<sequence length="225" mass="23114">MAIRQQSSTPATGPAPAAAVLGKAPAAADQQAALRRQLHWRMGAAGLLIVLLLAAWPVLDYLSPPDDPMASGPQFTEPVPVKKALPALKVAEPLVDAPVVVPVLAGAQASGAAIEQLLPPVEASSPATDPSRAPAVSEAAPSVPPLVAVPPRPLSGHALQSSPLPDQQRAAELQARLAQEGLPSNIETRLQVGPFRSRAEADAARRKLQTLGIAADPVLLKGGRP</sequence>
<evidence type="ECO:0000256" key="2">
    <source>
        <dbReference type="SAM" id="Phobius"/>
    </source>
</evidence>
<evidence type="ECO:0000313" key="4">
    <source>
        <dbReference type="EMBL" id="MBK7676795.1"/>
    </source>
</evidence>
<feature type="compositionally biased region" description="Low complexity" evidence="1">
    <location>
        <begin position="130"/>
        <end position="141"/>
    </location>
</feature>
<dbReference type="EMBL" id="JADJMH010000024">
    <property type="protein sequence ID" value="MBK7676795.1"/>
    <property type="molecule type" value="Genomic_DNA"/>
</dbReference>
<keyword evidence="2" id="KW-1133">Transmembrane helix</keyword>